<evidence type="ECO:0000313" key="2">
    <source>
        <dbReference type="EMBL" id="MBR7836349.1"/>
    </source>
</evidence>
<gene>
    <name evidence="2" type="ORF">KDL01_23935</name>
</gene>
<dbReference type="CDD" id="cd04301">
    <property type="entry name" value="NAT_SF"/>
    <property type="match status" value="1"/>
</dbReference>
<dbReference type="PROSITE" id="PS51186">
    <property type="entry name" value="GNAT"/>
    <property type="match status" value="1"/>
</dbReference>
<dbReference type="InterPro" id="IPR016181">
    <property type="entry name" value="Acyl_CoA_acyltransferase"/>
</dbReference>
<proteinExistence type="predicted"/>
<dbReference type="Pfam" id="PF00583">
    <property type="entry name" value="Acetyltransf_1"/>
    <property type="match status" value="1"/>
</dbReference>
<dbReference type="AlphaFoldDB" id="A0A941EWM9"/>
<dbReference type="RefSeq" id="WP_212530827.1">
    <property type="nucleotide sequence ID" value="NZ_JAGSOG010000137.1"/>
</dbReference>
<sequence length="210" mass="22768">MDRELAAAWVGGWAVSRATPAPRRTPWGLRVDVGTPRQYARYVMLESREPIVRDLVSRVRTPALWLKVFEEPEVVEPWLGPEWTRGEPVWLMALDLAAEPVARPEGYAVEVGHAESVIRVLIRAADGSVAAQGQAGLDGATAVVDQVGTEPAHQRRGLGSVVMRTLANEAQESGATRGILGASVQGRALYESLGWKTYAPISGFVYRGQG</sequence>
<dbReference type="InterPro" id="IPR000182">
    <property type="entry name" value="GNAT_dom"/>
</dbReference>
<evidence type="ECO:0000313" key="3">
    <source>
        <dbReference type="Proteomes" id="UP000675781"/>
    </source>
</evidence>
<dbReference type="Gene3D" id="3.40.630.30">
    <property type="match status" value="1"/>
</dbReference>
<feature type="domain" description="N-acetyltransferase" evidence="1">
    <location>
        <begin position="81"/>
        <end position="210"/>
    </location>
</feature>
<dbReference type="Proteomes" id="UP000675781">
    <property type="component" value="Unassembled WGS sequence"/>
</dbReference>
<accession>A0A941EWM9</accession>
<keyword evidence="3" id="KW-1185">Reference proteome</keyword>
<name>A0A941EWM9_9ACTN</name>
<organism evidence="2 3">
    <name type="scientific">Actinospica durhamensis</name>
    <dbReference type="NCBI Taxonomy" id="1508375"/>
    <lineage>
        <taxon>Bacteria</taxon>
        <taxon>Bacillati</taxon>
        <taxon>Actinomycetota</taxon>
        <taxon>Actinomycetes</taxon>
        <taxon>Catenulisporales</taxon>
        <taxon>Actinospicaceae</taxon>
        <taxon>Actinospica</taxon>
    </lineage>
</organism>
<protein>
    <submittedName>
        <fullName evidence="2">GNAT family N-acetyltransferase</fullName>
    </submittedName>
</protein>
<dbReference type="GO" id="GO:0016747">
    <property type="term" value="F:acyltransferase activity, transferring groups other than amino-acyl groups"/>
    <property type="evidence" value="ECO:0007669"/>
    <property type="project" value="InterPro"/>
</dbReference>
<reference evidence="2" key="1">
    <citation type="submission" date="2021-04" db="EMBL/GenBank/DDBJ databases">
        <title>Genome based classification of Actinospica acidithermotolerans sp. nov., an actinobacterium isolated from an Indonesian hot spring.</title>
        <authorList>
            <person name="Kusuma A.B."/>
            <person name="Putra K.E."/>
            <person name="Nafisah S."/>
            <person name="Loh J."/>
            <person name="Nouioui I."/>
            <person name="Goodfellow M."/>
        </authorList>
    </citation>
    <scope>NUCLEOTIDE SEQUENCE</scope>
    <source>
        <strain evidence="2">CSCA 57</strain>
    </source>
</reference>
<dbReference type="SUPFAM" id="SSF55729">
    <property type="entry name" value="Acyl-CoA N-acyltransferases (Nat)"/>
    <property type="match status" value="1"/>
</dbReference>
<evidence type="ECO:0000259" key="1">
    <source>
        <dbReference type="PROSITE" id="PS51186"/>
    </source>
</evidence>
<dbReference type="EMBL" id="JAGSOG010000137">
    <property type="protein sequence ID" value="MBR7836349.1"/>
    <property type="molecule type" value="Genomic_DNA"/>
</dbReference>
<comment type="caution">
    <text evidence="2">The sequence shown here is derived from an EMBL/GenBank/DDBJ whole genome shotgun (WGS) entry which is preliminary data.</text>
</comment>